<accession>A0A167N8P7</accession>
<name>A0A167N8P7_PHYB8</name>
<dbReference type="InterPro" id="IPR029466">
    <property type="entry name" value="NAM-associated_C"/>
</dbReference>
<keyword evidence="3" id="KW-1185">Reference proteome</keyword>
<evidence type="ECO:0000259" key="1">
    <source>
        <dbReference type="Pfam" id="PF14303"/>
    </source>
</evidence>
<dbReference type="Proteomes" id="UP000077315">
    <property type="component" value="Unassembled WGS sequence"/>
</dbReference>
<protein>
    <recommendedName>
        <fullName evidence="1">No apical meristem-associated C-terminal domain-containing protein</fullName>
    </recommendedName>
</protein>
<gene>
    <name evidence="2" type="ORF">PHYBLDRAFT_166593</name>
</gene>
<dbReference type="InParanoid" id="A0A167N8P7"/>
<reference evidence="3" key="1">
    <citation type="submission" date="2015-06" db="EMBL/GenBank/DDBJ databases">
        <title>Expansion of signal transduction pathways in fungi by whole-genome duplication.</title>
        <authorList>
            <consortium name="DOE Joint Genome Institute"/>
            <person name="Corrochano L.M."/>
            <person name="Kuo A."/>
            <person name="Marcet-Houben M."/>
            <person name="Polaino S."/>
            <person name="Salamov A."/>
            <person name="Villalobos J.M."/>
            <person name="Alvarez M.I."/>
            <person name="Avalos J."/>
            <person name="Benito E.P."/>
            <person name="Benoit I."/>
            <person name="Burger G."/>
            <person name="Camino L.P."/>
            <person name="Canovas D."/>
            <person name="Cerda-Olmedo E."/>
            <person name="Cheng J.-F."/>
            <person name="Dominguez A."/>
            <person name="Elias M."/>
            <person name="Eslava A.P."/>
            <person name="Glaser F."/>
            <person name="Grimwood J."/>
            <person name="Gutierrez G."/>
            <person name="Heitman J."/>
            <person name="Henrissat B."/>
            <person name="Iturriaga E.A."/>
            <person name="Lang B.F."/>
            <person name="Lavin J.L."/>
            <person name="Lee S."/>
            <person name="Li W."/>
            <person name="Lindquist E."/>
            <person name="Lopez-Garcia S."/>
            <person name="Luque E.M."/>
            <person name="Marcos A.T."/>
            <person name="Martin J."/>
            <person name="McCluskey K."/>
            <person name="Medina H.R."/>
            <person name="Miralles-Duran A."/>
            <person name="Miyazaki A."/>
            <person name="Munoz-Torres E."/>
            <person name="Oguiza J.A."/>
            <person name="Ohm R."/>
            <person name="Olmedo M."/>
            <person name="Orejas M."/>
            <person name="Ortiz-Castellanos L."/>
            <person name="Pisabarro A.G."/>
            <person name="Rodriguez-Romero J."/>
            <person name="Ruiz-Herrera J."/>
            <person name="Ruiz-Vazquez R."/>
            <person name="Sanz C."/>
            <person name="Schackwitz W."/>
            <person name="Schmutz J."/>
            <person name="Shahriari M."/>
            <person name="Shelest E."/>
            <person name="Silva-Franco F."/>
            <person name="Soanes D."/>
            <person name="Syed K."/>
            <person name="Tagua V.G."/>
            <person name="Talbot N.J."/>
            <person name="Thon M."/>
            <person name="De vries R.P."/>
            <person name="Wiebenga A."/>
            <person name="Yadav J.S."/>
            <person name="Braun E.L."/>
            <person name="Baker S."/>
            <person name="Garre V."/>
            <person name="Horwitz B."/>
            <person name="Torres-Martinez S."/>
            <person name="Idnurm A."/>
            <person name="Herrera-Estrella A."/>
            <person name="Gabaldon T."/>
            <person name="Grigoriev I.V."/>
        </authorList>
    </citation>
    <scope>NUCLEOTIDE SEQUENCE [LARGE SCALE GENOMIC DNA]</scope>
    <source>
        <strain evidence="3">NRRL 1555(-)</strain>
    </source>
</reference>
<dbReference type="VEuPathDB" id="FungiDB:PHYBLDRAFT_166593"/>
<evidence type="ECO:0000313" key="2">
    <source>
        <dbReference type="EMBL" id="OAD75340.1"/>
    </source>
</evidence>
<dbReference type="RefSeq" id="XP_018293380.1">
    <property type="nucleotide sequence ID" value="XM_018435440.1"/>
</dbReference>
<dbReference type="GeneID" id="28996346"/>
<organism evidence="2 3">
    <name type="scientific">Phycomyces blakesleeanus (strain ATCC 8743b / DSM 1359 / FGSC 10004 / NBRC 33097 / NRRL 1555)</name>
    <dbReference type="NCBI Taxonomy" id="763407"/>
    <lineage>
        <taxon>Eukaryota</taxon>
        <taxon>Fungi</taxon>
        <taxon>Fungi incertae sedis</taxon>
        <taxon>Mucoromycota</taxon>
        <taxon>Mucoromycotina</taxon>
        <taxon>Mucoromycetes</taxon>
        <taxon>Mucorales</taxon>
        <taxon>Phycomycetaceae</taxon>
        <taxon>Phycomyces</taxon>
    </lineage>
</organism>
<dbReference type="AlphaFoldDB" id="A0A167N8P7"/>
<dbReference type="EMBL" id="KV440977">
    <property type="protein sequence ID" value="OAD75340.1"/>
    <property type="molecule type" value="Genomic_DNA"/>
</dbReference>
<dbReference type="Pfam" id="PF14303">
    <property type="entry name" value="NAM-associated"/>
    <property type="match status" value="1"/>
</dbReference>
<proteinExistence type="predicted"/>
<sequence length="159" mass="18511">MDMILETKLLYKTQNNNETFNLDHCYAVLAKAPKWISRLEGSSRIQKATNEQLLAARAGQSSEEEDGRLICRAQSNTINQRKRTIEDALFDLIDNQKRSRVSDNMKAKFLQDMLDFKYMTVDTETITDPTRRRFFLLKQGLALRRAEKDAEETEDEDDL</sequence>
<evidence type="ECO:0000313" key="3">
    <source>
        <dbReference type="Proteomes" id="UP000077315"/>
    </source>
</evidence>
<feature type="domain" description="No apical meristem-associated C-terminal" evidence="1">
    <location>
        <begin position="19"/>
        <end position="139"/>
    </location>
</feature>